<proteinExistence type="predicted"/>
<accession>A0A835B918</accession>
<protein>
    <submittedName>
        <fullName evidence="1">Uncharacterized protein</fullName>
    </submittedName>
</protein>
<name>A0A835B918_9POAL</name>
<dbReference type="Proteomes" id="UP000636709">
    <property type="component" value="Unassembled WGS sequence"/>
</dbReference>
<dbReference type="EMBL" id="JACEFO010001965">
    <property type="protein sequence ID" value="KAF8691428.1"/>
    <property type="molecule type" value="Genomic_DNA"/>
</dbReference>
<gene>
    <name evidence="1" type="ORF">HU200_040567</name>
</gene>
<keyword evidence="2" id="KW-1185">Reference proteome</keyword>
<organism evidence="1 2">
    <name type="scientific">Digitaria exilis</name>
    <dbReference type="NCBI Taxonomy" id="1010633"/>
    <lineage>
        <taxon>Eukaryota</taxon>
        <taxon>Viridiplantae</taxon>
        <taxon>Streptophyta</taxon>
        <taxon>Embryophyta</taxon>
        <taxon>Tracheophyta</taxon>
        <taxon>Spermatophyta</taxon>
        <taxon>Magnoliopsida</taxon>
        <taxon>Liliopsida</taxon>
        <taxon>Poales</taxon>
        <taxon>Poaceae</taxon>
        <taxon>PACMAD clade</taxon>
        <taxon>Panicoideae</taxon>
        <taxon>Panicodae</taxon>
        <taxon>Paniceae</taxon>
        <taxon>Anthephorinae</taxon>
        <taxon>Digitaria</taxon>
    </lineage>
</organism>
<reference evidence="1" key="1">
    <citation type="submission" date="2020-07" db="EMBL/GenBank/DDBJ databases">
        <title>Genome sequence and genetic diversity analysis of an under-domesticated orphan crop, white fonio (Digitaria exilis).</title>
        <authorList>
            <person name="Bennetzen J.L."/>
            <person name="Chen S."/>
            <person name="Ma X."/>
            <person name="Wang X."/>
            <person name="Yssel A.E.J."/>
            <person name="Chaluvadi S.R."/>
            <person name="Johnson M."/>
            <person name="Gangashetty P."/>
            <person name="Hamidou F."/>
            <person name="Sanogo M.D."/>
            <person name="Zwaenepoel A."/>
            <person name="Wallace J."/>
            <person name="Van De Peer Y."/>
            <person name="Van Deynze A."/>
        </authorList>
    </citation>
    <scope>NUCLEOTIDE SEQUENCE</scope>
    <source>
        <tissue evidence="1">Leaves</tissue>
    </source>
</reference>
<evidence type="ECO:0000313" key="1">
    <source>
        <dbReference type="EMBL" id="KAF8691428.1"/>
    </source>
</evidence>
<evidence type="ECO:0000313" key="2">
    <source>
        <dbReference type="Proteomes" id="UP000636709"/>
    </source>
</evidence>
<comment type="caution">
    <text evidence="1">The sequence shown here is derived from an EMBL/GenBank/DDBJ whole genome shotgun (WGS) entry which is preliminary data.</text>
</comment>
<dbReference type="AlphaFoldDB" id="A0A835B918"/>
<sequence length="42" mass="5164">MQTETWLQQEGATWTTLWDHYQLRLLHACRAPKWLLIWVLPE</sequence>